<keyword evidence="4" id="KW-1185">Reference proteome</keyword>
<evidence type="ECO:0000259" key="2">
    <source>
        <dbReference type="Pfam" id="PF01370"/>
    </source>
</evidence>
<name>A0A7X3MKL5_9FIRM</name>
<sequence>MKKILITGGKGFIGSHITRYLKECGYDVIAPSSGELNVTKQDNWGKWKGKNVCHVLHLAGKTFIPDSWENPEQFFETNGIGTLNAVSFCKNQKIGMTYISAYIYGQPTYNPVPETAAVHPNNPYAKSKYMAEEICEFFGKYFGMDITVLRLFNVYGARQSERFLIPLIVSQALGERDRITVQDLEPKRDYVYIDDVCRAIELSVQKTKGYHLFNIGSGGSYSVREIIEKVQKAAGTKKSVSSVNKVRRNELNDVIADISSIQETWGWEPQITIEAGLLRCVEDAR</sequence>
<dbReference type="Pfam" id="PF01370">
    <property type="entry name" value="Epimerase"/>
    <property type="match status" value="1"/>
</dbReference>
<evidence type="ECO:0000256" key="1">
    <source>
        <dbReference type="ARBA" id="ARBA00007637"/>
    </source>
</evidence>
<gene>
    <name evidence="3" type="ORF">GN277_22930</name>
</gene>
<dbReference type="InterPro" id="IPR001509">
    <property type="entry name" value="Epimerase_deHydtase"/>
</dbReference>
<reference evidence="3 4" key="1">
    <citation type="submission" date="2019-12" db="EMBL/GenBank/DDBJ databases">
        <title>Sporaefaciens musculi gen. nov., sp. nov., a novel bacterium isolated from the caecum of an obese mouse.</title>
        <authorList>
            <person name="Rasmussen T.S."/>
            <person name="Streidl T."/>
            <person name="Hitch T.C.A."/>
            <person name="Wortmann E."/>
            <person name="Deptula P."/>
            <person name="Hansen M."/>
            <person name="Nielsen D.S."/>
            <person name="Clavel T."/>
            <person name="Vogensen F.K."/>
        </authorList>
    </citation>
    <scope>NUCLEOTIDE SEQUENCE [LARGE SCALE GENOMIC DNA]</scope>
    <source>
        <strain evidence="3 4">WCA-9-b2</strain>
    </source>
</reference>
<dbReference type="Proteomes" id="UP000460412">
    <property type="component" value="Unassembled WGS sequence"/>
</dbReference>
<proteinExistence type="inferred from homology"/>
<comment type="caution">
    <text evidence="3">The sequence shown here is derived from an EMBL/GenBank/DDBJ whole genome shotgun (WGS) entry which is preliminary data.</text>
</comment>
<evidence type="ECO:0000313" key="3">
    <source>
        <dbReference type="EMBL" id="MXP78105.1"/>
    </source>
</evidence>
<comment type="similarity">
    <text evidence="1">Belongs to the NAD(P)-dependent epimerase/dehydratase family.</text>
</comment>
<evidence type="ECO:0000313" key="4">
    <source>
        <dbReference type="Proteomes" id="UP000460412"/>
    </source>
</evidence>
<accession>A0A7X3MKL5</accession>
<dbReference type="AlphaFoldDB" id="A0A7X3MKL5"/>
<dbReference type="PRINTS" id="PR01713">
    <property type="entry name" value="NUCEPIMERASE"/>
</dbReference>
<dbReference type="SUPFAM" id="SSF51735">
    <property type="entry name" value="NAD(P)-binding Rossmann-fold domains"/>
    <property type="match status" value="1"/>
</dbReference>
<organism evidence="3 4">
    <name type="scientific">Sporofaciens musculi</name>
    <dbReference type="NCBI Taxonomy" id="2681861"/>
    <lineage>
        <taxon>Bacteria</taxon>
        <taxon>Bacillati</taxon>
        <taxon>Bacillota</taxon>
        <taxon>Clostridia</taxon>
        <taxon>Lachnospirales</taxon>
        <taxon>Lachnospiraceae</taxon>
        <taxon>Sporofaciens</taxon>
    </lineage>
</organism>
<dbReference type="PANTHER" id="PTHR43000">
    <property type="entry name" value="DTDP-D-GLUCOSE 4,6-DEHYDRATASE-RELATED"/>
    <property type="match status" value="1"/>
</dbReference>
<dbReference type="RefSeq" id="WP_159754243.1">
    <property type="nucleotide sequence ID" value="NZ_CASZNZ010000072.1"/>
</dbReference>
<dbReference type="InterPro" id="IPR036291">
    <property type="entry name" value="NAD(P)-bd_dom_sf"/>
</dbReference>
<dbReference type="EMBL" id="WUQX01000001">
    <property type="protein sequence ID" value="MXP78105.1"/>
    <property type="molecule type" value="Genomic_DNA"/>
</dbReference>
<protein>
    <submittedName>
        <fullName evidence="3">NAD-dependent epimerase/dehydratase family protein</fullName>
    </submittedName>
</protein>
<feature type="domain" description="NAD-dependent epimerase/dehydratase" evidence="2">
    <location>
        <begin position="4"/>
        <end position="216"/>
    </location>
</feature>
<dbReference type="Gene3D" id="3.40.50.720">
    <property type="entry name" value="NAD(P)-binding Rossmann-like Domain"/>
    <property type="match status" value="1"/>
</dbReference>